<feature type="region of interest" description="Disordered" evidence="1">
    <location>
        <begin position="495"/>
        <end position="519"/>
    </location>
</feature>
<organism evidence="2 3">
    <name type="scientific">Zygotorulaspora mrakii</name>
    <name type="common">Zygosaccharomyces mrakii</name>
    <dbReference type="NCBI Taxonomy" id="42260"/>
    <lineage>
        <taxon>Eukaryota</taxon>
        <taxon>Fungi</taxon>
        <taxon>Dikarya</taxon>
        <taxon>Ascomycota</taxon>
        <taxon>Saccharomycotina</taxon>
        <taxon>Saccharomycetes</taxon>
        <taxon>Saccharomycetales</taxon>
        <taxon>Saccharomycetaceae</taxon>
        <taxon>Zygotorulaspora</taxon>
    </lineage>
</organism>
<gene>
    <name evidence="2" type="ORF">HG535_0G04720</name>
</gene>
<reference evidence="2 3" key="1">
    <citation type="submission" date="2020-07" db="EMBL/GenBank/DDBJ databases">
        <title>The yeast mating-type switching endonuclease HO is a domesticated member of an unorthodox homing genetic element family.</title>
        <authorList>
            <person name="Coughlan A.Y."/>
            <person name="Lombardi L."/>
            <person name="Braun-Galleani S."/>
            <person name="Martos A.R."/>
            <person name="Galeote V."/>
            <person name="Bigey F."/>
            <person name="Dequin S."/>
            <person name="Byrne K.P."/>
            <person name="Wolfe K.H."/>
        </authorList>
    </citation>
    <scope>NUCLEOTIDE SEQUENCE [LARGE SCALE GENOMIC DNA]</scope>
    <source>
        <strain evidence="2 3">NRRL Y-6702</strain>
    </source>
</reference>
<feature type="compositionally biased region" description="Polar residues" evidence="1">
    <location>
        <begin position="45"/>
        <end position="57"/>
    </location>
</feature>
<keyword evidence="3" id="KW-1185">Reference proteome</keyword>
<feature type="region of interest" description="Disordered" evidence="1">
    <location>
        <begin position="206"/>
        <end position="233"/>
    </location>
</feature>
<dbReference type="Proteomes" id="UP000509704">
    <property type="component" value="Chromosome 7"/>
</dbReference>
<feature type="compositionally biased region" description="Basic residues" evidence="1">
    <location>
        <begin position="69"/>
        <end position="84"/>
    </location>
</feature>
<feature type="region of interest" description="Disordered" evidence="1">
    <location>
        <begin position="1"/>
        <end position="140"/>
    </location>
</feature>
<protein>
    <submittedName>
        <fullName evidence="2">Uncharacterized protein</fullName>
    </submittedName>
</protein>
<feature type="compositionally biased region" description="Low complexity" evidence="1">
    <location>
        <begin position="506"/>
        <end position="516"/>
    </location>
</feature>
<dbReference type="OrthoDB" id="4069723at2759"/>
<feature type="compositionally biased region" description="Low complexity" evidence="1">
    <location>
        <begin position="400"/>
        <end position="413"/>
    </location>
</feature>
<evidence type="ECO:0000313" key="2">
    <source>
        <dbReference type="EMBL" id="QLG74589.1"/>
    </source>
</evidence>
<accession>A0A7H9B992</accession>
<dbReference type="RefSeq" id="XP_037146314.1">
    <property type="nucleotide sequence ID" value="XM_037290419.1"/>
</dbReference>
<dbReference type="GeneID" id="59238372"/>
<evidence type="ECO:0000256" key="1">
    <source>
        <dbReference type="SAM" id="MobiDB-lite"/>
    </source>
</evidence>
<feature type="compositionally biased region" description="Low complexity" evidence="1">
    <location>
        <begin position="29"/>
        <end position="44"/>
    </location>
</feature>
<feature type="region of interest" description="Disordered" evidence="1">
    <location>
        <begin position="383"/>
        <end position="413"/>
    </location>
</feature>
<dbReference type="EMBL" id="CP058610">
    <property type="protein sequence ID" value="QLG74589.1"/>
    <property type="molecule type" value="Genomic_DNA"/>
</dbReference>
<name>A0A7H9B992_ZYGMR</name>
<dbReference type="KEGG" id="zmk:HG535_0G04720"/>
<dbReference type="AlphaFoldDB" id="A0A7H9B992"/>
<feature type="compositionally biased region" description="Low complexity" evidence="1">
    <location>
        <begin position="462"/>
        <end position="474"/>
    </location>
</feature>
<proteinExistence type="predicted"/>
<evidence type="ECO:0000313" key="3">
    <source>
        <dbReference type="Proteomes" id="UP000509704"/>
    </source>
</evidence>
<sequence>MAKHSSSPKSTPGTESVNKWKIPHYYRRSSSASSQQSGVGESVAASTPSTPNINVMTSPKRVLMDDPKKGKKRSSGRLRKKGKKKAGEMVFVNYTVQDSASESESGTQSSSSTTPVDVNFPATVSNTNDAINRRKKSSRSRMLEIFGSSKHGSDKKSNQNVYCGQEMNSQSLPDLPKNGNLTGKRSYGSFLKYGRFYGSSVAAMQSSSGSEYTDDSNRDVEFVPKSSNNPKTVRPFVQANSEIFASSHKGIHLLGRKKAYSEVNISHRSVDGSAEDELSIDHHYLDEDKNSTPTNVFSNRMTMASEPSLAGSNRLSDENDASIAFTKMFTKKRANTGGSMSSLVSLNNNLQQQNASPQANPNMMVNSFNKNLSLSSISSASNRYSPIRTASPARPRSATRVSSSHRISRDSSSLQNTFDITDATALSGPESFLDIHTGTKNTMAMNARHKRKQDSISDTYRNSANNNASTPSSSLVTPPAITSGYTVVSSTSASSTPSVLELPNAGQTNTGQNGTTSSEVASYSNLLDHNSSSEVLNQSEMPTPTETLPTLKGIPRTTLEENEEEAQTDKRYLQVNNKTDNFENIVFVNGSSTESSQVDSLLTNSVFSSATSTFWTQDQGSFTMSINGNNVNNNGKFDEANYSSSLNTSNITPSSTTNNKFENLSTDDILRGTHFSIPNQEDLKTHMEFDFENTNSFFQDRSSKNTHGNYGNASLSGAFFNEQASTVTSVANVSPGTAATLSIEDVSNGNPYQRTLRDQYNGNSSMIQSSSGSPQLNTNVNNSGAWNLMNSDLDAIANSFFVGEDMNDQPPPV</sequence>
<feature type="compositionally biased region" description="Polar residues" evidence="1">
    <location>
        <begin position="1"/>
        <end position="17"/>
    </location>
</feature>
<feature type="compositionally biased region" description="Low complexity" evidence="1">
    <location>
        <begin position="99"/>
        <end position="114"/>
    </location>
</feature>
<feature type="region of interest" description="Disordered" evidence="1">
    <location>
        <begin position="443"/>
        <end position="477"/>
    </location>
</feature>